<dbReference type="EMBL" id="JARFPK010000010">
    <property type="protein sequence ID" value="MDF0590303.1"/>
    <property type="molecule type" value="Genomic_DNA"/>
</dbReference>
<organism evidence="2 3">
    <name type="scientific">Candidatus Methanocrinis natronophilus</name>
    <dbReference type="NCBI Taxonomy" id="3033396"/>
    <lineage>
        <taxon>Archaea</taxon>
        <taxon>Methanobacteriati</taxon>
        <taxon>Methanobacteriota</taxon>
        <taxon>Stenosarchaea group</taxon>
        <taxon>Methanomicrobia</taxon>
        <taxon>Methanotrichales</taxon>
        <taxon>Methanotrichaceae</taxon>
        <taxon>Methanocrinis</taxon>
    </lineage>
</organism>
<gene>
    <name evidence="2" type="ORF">P0O15_03840</name>
</gene>
<comment type="caution">
    <text evidence="2">The sequence shown here is derived from an EMBL/GenBank/DDBJ whole genome shotgun (WGS) entry which is preliminary data.</text>
</comment>
<reference evidence="2 3" key="1">
    <citation type="submission" date="2023-03" db="EMBL/GenBank/DDBJ databases">
        <title>WGS of Methanotrichaceae archaeon Mx.</title>
        <authorList>
            <person name="Sorokin D.Y."/>
            <person name="Merkel A.Y."/>
        </authorList>
    </citation>
    <scope>NUCLEOTIDE SEQUENCE [LARGE SCALE GENOMIC DNA]</scope>
    <source>
        <strain evidence="2 3">Mx</strain>
    </source>
</reference>
<protein>
    <submittedName>
        <fullName evidence="2">Antitoxin VapB family protein</fullName>
    </submittedName>
</protein>
<dbReference type="RefSeq" id="WP_316966051.1">
    <property type="nucleotide sequence ID" value="NZ_JARFPK010000010.1"/>
</dbReference>
<dbReference type="Pfam" id="PF02697">
    <property type="entry name" value="VAPB_antitox"/>
    <property type="match status" value="1"/>
</dbReference>
<evidence type="ECO:0000313" key="2">
    <source>
        <dbReference type="EMBL" id="MDF0590303.1"/>
    </source>
</evidence>
<dbReference type="InterPro" id="IPR003847">
    <property type="entry name" value="Put_antitoxin"/>
</dbReference>
<sequence length="58" mass="7034">MLKGEKREGESFSDVIDRLMRREKFNLKDYFGAIKDEELLRGLEEDSRWIRELSRSRV</sequence>
<evidence type="ECO:0000313" key="3">
    <source>
        <dbReference type="Proteomes" id="UP001220010"/>
    </source>
</evidence>
<keyword evidence="1" id="KW-1277">Toxin-antitoxin system</keyword>
<evidence type="ECO:0000256" key="1">
    <source>
        <dbReference type="ARBA" id="ARBA00022649"/>
    </source>
</evidence>
<proteinExistence type="predicted"/>
<accession>A0ABT5X6I3</accession>
<keyword evidence="3" id="KW-1185">Reference proteome</keyword>
<name>A0ABT5X6I3_9EURY</name>
<dbReference type="Proteomes" id="UP001220010">
    <property type="component" value="Unassembled WGS sequence"/>
</dbReference>